<keyword evidence="2" id="KW-0732">Signal</keyword>
<sequence>MKTKLLAPLLLLSLVFTQACVIVSDDGDSTITIDNGSSYVITELYVSNSSSSNWGPDLLGGTVLYPDEYVTIEVDCGYWDVQVVQDDGLICELYEVDLCYDDAYWTVTNSVIDAADCYYGATERSDLKKGPSESSVNANDVITR</sequence>
<accession>D0LRM0</accession>
<evidence type="ECO:0008006" key="5">
    <source>
        <dbReference type="Google" id="ProtNLM"/>
    </source>
</evidence>
<feature type="compositionally biased region" description="Polar residues" evidence="1">
    <location>
        <begin position="132"/>
        <end position="144"/>
    </location>
</feature>
<dbReference type="EMBL" id="CP001804">
    <property type="protein sequence ID" value="ACY19012.1"/>
    <property type="molecule type" value="Genomic_DNA"/>
</dbReference>
<evidence type="ECO:0000313" key="4">
    <source>
        <dbReference type="Proteomes" id="UP000001880"/>
    </source>
</evidence>
<dbReference type="HOGENOM" id="CLU_1793805_0_0_7"/>
<feature type="signal peptide" evidence="2">
    <location>
        <begin position="1"/>
        <end position="19"/>
    </location>
</feature>
<dbReference type="Proteomes" id="UP000001880">
    <property type="component" value="Chromosome"/>
</dbReference>
<feature type="region of interest" description="Disordered" evidence="1">
    <location>
        <begin position="124"/>
        <end position="144"/>
    </location>
</feature>
<dbReference type="PROSITE" id="PS51257">
    <property type="entry name" value="PROKAR_LIPOPROTEIN"/>
    <property type="match status" value="1"/>
</dbReference>
<protein>
    <recommendedName>
        <fullName evidence="5">Lipoprotein</fullName>
    </recommendedName>
</protein>
<feature type="chain" id="PRO_5003010826" description="Lipoprotein" evidence="2">
    <location>
        <begin position="20"/>
        <end position="144"/>
    </location>
</feature>
<gene>
    <name evidence="3" type="ordered locus">Hoch_6543</name>
</gene>
<keyword evidence="4" id="KW-1185">Reference proteome</keyword>
<reference evidence="3 4" key="1">
    <citation type="journal article" date="2010" name="Stand. Genomic Sci.">
        <title>Complete genome sequence of Haliangium ochraceum type strain (SMP-2).</title>
        <authorList>
            <consortium name="US DOE Joint Genome Institute (JGI-PGF)"/>
            <person name="Ivanova N."/>
            <person name="Daum C."/>
            <person name="Lang E."/>
            <person name="Abt B."/>
            <person name="Kopitz M."/>
            <person name="Saunders E."/>
            <person name="Lapidus A."/>
            <person name="Lucas S."/>
            <person name="Glavina Del Rio T."/>
            <person name="Nolan M."/>
            <person name="Tice H."/>
            <person name="Copeland A."/>
            <person name="Cheng J.F."/>
            <person name="Chen F."/>
            <person name="Bruce D."/>
            <person name="Goodwin L."/>
            <person name="Pitluck S."/>
            <person name="Mavromatis K."/>
            <person name="Pati A."/>
            <person name="Mikhailova N."/>
            <person name="Chen A."/>
            <person name="Palaniappan K."/>
            <person name="Land M."/>
            <person name="Hauser L."/>
            <person name="Chang Y.J."/>
            <person name="Jeffries C.D."/>
            <person name="Detter J.C."/>
            <person name="Brettin T."/>
            <person name="Rohde M."/>
            <person name="Goker M."/>
            <person name="Bristow J."/>
            <person name="Markowitz V."/>
            <person name="Eisen J.A."/>
            <person name="Hugenholtz P."/>
            <person name="Kyrpides N.C."/>
            <person name="Klenk H.P."/>
        </authorList>
    </citation>
    <scope>NUCLEOTIDE SEQUENCE [LARGE SCALE GENOMIC DNA]</scope>
    <source>
        <strain evidence="4">DSM 14365 / CIP 107738 / JCM 11303 / AJ 13395 / SMP-2</strain>
    </source>
</reference>
<evidence type="ECO:0000256" key="2">
    <source>
        <dbReference type="SAM" id="SignalP"/>
    </source>
</evidence>
<name>D0LRM0_HALO1</name>
<evidence type="ECO:0000256" key="1">
    <source>
        <dbReference type="SAM" id="MobiDB-lite"/>
    </source>
</evidence>
<dbReference type="KEGG" id="hoh:Hoch_6543"/>
<organism evidence="3 4">
    <name type="scientific">Haliangium ochraceum (strain DSM 14365 / JCM 11303 / SMP-2)</name>
    <dbReference type="NCBI Taxonomy" id="502025"/>
    <lineage>
        <taxon>Bacteria</taxon>
        <taxon>Pseudomonadati</taxon>
        <taxon>Myxococcota</taxon>
        <taxon>Polyangia</taxon>
        <taxon>Haliangiales</taxon>
        <taxon>Kofleriaceae</taxon>
        <taxon>Haliangium</taxon>
    </lineage>
</organism>
<proteinExistence type="predicted"/>
<dbReference type="AlphaFoldDB" id="D0LRM0"/>
<evidence type="ECO:0000313" key="3">
    <source>
        <dbReference type="EMBL" id="ACY19012.1"/>
    </source>
</evidence>